<proteinExistence type="predicted"/>
<keyword evidence="1" id="KW-1133">Transmembrane helix</keyword>
<feature type="transmembrane region" description="Helical" evidence="1">
    <location>
        <begin position="36"/>
        <end position="54"/>
    </location>
</feature>
<evidence type="ECO:0000313" key="3">
    <source>
        <dbReference type="Proteomes" id="UP000830115"/>
    </source>
</evidence>
<keyword evidence="3" id="KW-1185">Reference proteome</keyword>
<gene>
    <name evidence="2" type="ORF">K9S39_30465</name>
</gene>
<evidence type="ECO:0000256" key="1">
    <source>
        <dbReference type="SAM" id="Phobius"/>
    </source>
</evidence>
<keyword evidence="1" id="KW-0812">Transmembrane</keyword>
<dbReference type="RefSeq" id="WP_248866521.1">
    <property type="nucleotide sequence ID" value="NZ_CP086322.1"/>
</dbReference>
<protein>
    <recommendedName>
        <fullName evidence="4">DoxX-like protein</fullName>
    </recommendedName>
</protein>
<evidence type="ECO:0008006" key="4">
    <source>
        <dbReference type="Google" id="ProtNLM"/>
    </source>
</evidence>
<keyword evidence="1" id="KW-0472">Membrane</keyword>
<evidence type="ECO:0000313" key="2">
    <source>
        <dbReference type="EMBL" id="UQA95608.1"/>
    </source>
</evidence>
<organism evidence="2 3">
    <name type="scientific">Streptomyces halobius</name>
    <dbReference type="NCBI Taxonomy" id="2879846"/>
    <lineage>
        <taxon>Bacteria</taxon>
        <taxon>Bacillati</taxon>
        <taxon>Actinomycetota</taxon>
        <taxon>Actinomycetes</taxon>
        <taxon>Kitasatosporales</taxon>
        <taxon>Streptomycetaceae</taxon>
        <taxon>Streptomyces</taxon>
    </lineage>
</organism>
<dbReference type="EMBL" id="CP086322">
    <property type="protein sequence ID" value="UQA95608.1"/>
    <property type="molecule type" value="Genomic_DNA"/>
</dbReference>
<reference evidence="2" key="1">
    <citation type="submission" date="2021-10" db="EMBL/GenBank/DDBJ databases">
        <title>Streptomyces nigrumlapis sp.nov.,an antimicrobial producing actinobacterium isolated from Black Gobi rocks.</title>
        <authorList>
            <person name="Wen Y."/>
            <person name="Zhang W."/>
            <person name="Liu X.G."/>
        </authorList>
    </citation>
    <scope>NUCLEOTIDE SEQUENCE</scope>
    <source>
        <strain evidence="2">ST13-2-2</strain>
    </source>
</reference>
<name>A0ABY4MES1_9ACTN</name>
<dbReference type="Proteomes" id="UP000830115">
    <property type="component" value="Chromosome"/>
</dbReference>
<feature type="transmembrane region" description="Helical" evidence="1">
    <location>
        <begin position="66"/>
        <end position="83"/>
    </location>
</feature>
<sequence>MLVAFAVAAIRRHRDGDRFGELAELMEREWFSAGKMFFTVLVGLVGSWAAAYMGGTRSGLPESVPILFPLGIVAAFAVCRLTAKGDGNPLRVKALVLLAAPLPLGAMMTGW</sequence>
<accession>A0ABY4MES1</accession>